<protein>
    <submittedName>
        <fullName evidence="1">Uncharacterized protein</fullName>
    </submittedName>
</protein>
<name>A0A164VVV9_DAUCS</name>
<dbReference type="Proteomes" id="UP000077755">
    <property type="component" value="Chromosome 6"/>
</dbReference>
<evidence type="ECO:0000313" key="2">
    <source>
        <dbReference type="Proteomes" id="UP000077755"/>
    </source>
</evidence>
<gene>
    <name evidence="1" type="ORF">DCAR_0624514</name>
</gene>
<organism evidence="1 2">
    <name type="scientific">Daucus carota subsp. sativus</name>
    <name type="common">Carrot</name>
    <dbReference type="NCBI Taxonomy" id="79200"/>
    <lineage>
        <taxon>Eukaryota</taxon>
        <taxon>Viridiplantae</taxon>
        <taxon>Streptophyta</taxon>
        <taxon>Embryophyta</taxon>
        <taxon>Tracheophyta</taxon>
        <taxon>Spermatophyta</taxon>
        <taxon>Magnoliopsida</taxon>
        <taxon>eudicotyledons</taxon>
        <taxon>Gunneridae</taxon>
        <taxon>Pentapetalae</taxon>
        <taxon>asterids</taxon>
        <taxon>campanulids</taxon>
        <taxon>Apiales</taxon>
        <taxon>Apiaceae</taxon>
        <taxon>Apioideae</taxon>
        <taxon>Scandiceae</taxon>
        <taxon>Daucinae</taxon>
        <taxon>Daucus</taxon>
        <taxon>Daucus sect. Daucus</taxon>
    </lineage>
</organism>
<reference evidence="1" key="1">
    <citation type="journal article" date="2016" name="Nat. Genet.">
        <title>A high-quality carrot genome assembly provides new insights into carotenoid accumulation and asterid genome evolution.</title>
        <authorList>
            <person name="Iorizzo M."/>
            <person name="Ellison S."/>
            <person name="Senalik D."/>
            <person name="Zeng P."/>
            <person name="Satapoomin P."/>
            <person name="Huang J."/>
            <person name="Bowman M."/>
            <person name="Iovene M."/>
            <person name="Sanseverino W."/>
            <person name="Cavagnaro P."/>
            <person name="Yildiz M."/>
            <person name="Macko-Podgorni A."/>
            <person name="Moranska E."/>
            <person name="Grzebelus E."/>
            <person name="Grzebelus D."/>
            <person name="Ashrafi H."/>
            <person name="Zheng Z."/>
            <person name="Cheng S."/>
            <person name="Spooner D."/>
            <person name="Van Deynze A."/>
            <person name="Simon P."/>
        </authorList>
    </citation>
    <scope>NUCLEOTIDE SEQUENCE</scope>
    <source>
        <tissue evidence="1">Leaf</tissue>
    </source>
</reference>
<dbReference type="AlphaFoldDB" id="A0A164VVV9"/>
<proteinExistence type="predicted"/>
<reference evidence="1" key="2">
    <citation type="submission" date="2022-03" db="EMBL/GenBank/DDBJ databases">
        <title>Draft title - Genomic analysis of global carrot germplasm unveils the trajectory of domestication and the origin of high carotenoid orange carrot.</title>
        <authorList>
            <person name="Iorizzo M."/>
            <person name="Ellison S."/>
            <person name="Senalik D."/>
            <person name="Macko-Podgorni A."/>
            <person name="Grzebelus D."/>
            <person name="Bostan H."/>
            <person name="Rolling W."/>
            <person name="Curaba J."/>
            <person name="Simon P."/>
        </authorList>
    </citation>
    <scope>NUCLEOTIDE SEQUENCE</scope>
    <source>
        <tissue evidence="1">Leaf</tissue>
    </source>
</reference>
<dbReference type="Gramene" id="KZM90937">
    <property type="protein sequence ID" value="KZM90937"/>
    <property type="gene ID" value="DCAR_021698"/>
</dbReference>
<evidence type="ECO:0000313" key="1">
    <source>
        <dbReference type="EMBL" id="WOH05101.1"/>
    </source>
</evidence>
<keyword evidence="2" id="KW-1185">Reference proteome</keyword>
<sequence length="319" mass="35460">MDSEIVYNAIRDQDEVLFEENIEEVLRQINTIHANHFQVGVTSRRFSLTIPDMHNATVYLATQGLLRATSLVEVNLPFGDLQQIFDADMGLCLQLPALQIQPNLGLGEVVDAELPVETIVVSSDESSEAEDLVMEEEINNMHVLPPVPDVNPMANMPNVHVPNVFINLNVTVDVNWVRENVSIGQGNNVSPDTVQVIGEPLVHLNKGKGKLFANSVLSANGLLCQEAIRIIDSKELVFVSEEFDKDELDLEVQIVPGITTWDVLEHAVLGTLEPIIEAIAVRRGFEEQPRNGQNAMEVPLDLMDVEQVLMEMAMLEERN</sequence>
<dbReference type="EMBL" id="CP093348">
    <property type="protein sequence ID" value="WOH05101.1"/>
    <property type="molecule type" value="Genomic_DNA"/>
</dbReference>
<accession>A0A164VVV9</accession>